<sequence>MIQPITIACKVAGKLNKALVVTGRRNNVPHVVVVDAVPENESQEAKRLSEITKERGIAHKEAERNGPRKRGRRSSVVSIANLDQQRSATDEQKGSNACRCYRLVLGDGTAAGSGSDIDNNRCRQSSPKAPNQFTNSTLSSRLHPFCHSSVPNQFTSSAFSSVVLLLHEFAESARHQEGSTTDEGCFGWQ</sequence>
<name>A0ACB8ZTW7_CICIN</name>
<accession>A0ACB8ZTW7</accession>
<gene>
    <name evidence="1" type="ORF">L2E82_45419</name>
</gene>
<dbReference type="Proteomes" id="UP001055811">
    <property type="component" value="Linkage Group LG08"/>
</dbReference>
<keyword evidence="2" id="KW-1185">Reference proteome</keyword>
<evidence type="ECO:0000313" key="2">
    <source>
        <dbReference type="Proteomes" id="UP001055811"/>
    </source>
</evidence>
<evidence type="ECO:0000313" key="1">
    <source>
        <dbReference type="EMBL" id="KAI3700781.1"/>
    </source>
</evidence>
<reference evidence="1 2" key="2">
    <citation type="journal article" date="2022" name="Mol. Ecol. Resour.">
        <title>The genomes of chicory, endive, great burdock and yacon provide insights into Asteraceae paleo-polyploidization history and plant inulin production.</title>
        <authorList>
            <person name="Fan W."/>
            <person name="Wang S."/>
            <person name="Wang H."/>
            <person name="Wang A."/>
            <person name="Jiang F."/>
            <person name="Liu H."/>
            <person name="Zhao H."/>
            <person name="Xu D."/>
            <person name="Zhang Y."/>
        </authorList>
    </citation>
    <scope>NUCLEOTIDE SEQUENCE [LARGE SCALE GENOMIC DNA]</scope>
    <source>
        <strain evidence="2">cv. Punajuju</strain>
        <tissue evidence="1">Leaves</tissue>
    </source>
</reference>
<organism evidence="1 2">
    <name type="scientific">Cichorium intybus</name>
    <name type="common">Chicory</name>
    <dbReference type="NCBI Taxonomy" id="13427"/>
    <lineage>
        <taxon>Eukaryota</taxon>
        <taxon>Viridiplantae</taxon>
        <taxon>Streptophyta</taxon>
        <taxon>Embryophyta</taxon>
        <taxon>Tracheophyta</taxon>
        <taxon>Spermatophyta</taxon>
        <taxon>Magnoliopsida</taxon>
        <taxon>eudicotyledons</taxon>
        <taxon>Gunneridae</taxon>
        <taxon>Pentapetalae</taxon>
        <taxon>asterids</taxon>
        <taxon>campanulids</taxon>
        <taxon>Asterales</taxon>
        <taxon>Asteraceae</taxon>
        <taxon>Cichorioideae</taxon>
        <taxon>Cichorieae</taxon>
        <taxon>Cichoriinae</taxon>
        <taxon>Cichorium</taxon>
    </lineage>
</organism>
<protein>
    <submittedName>
        <fullName evidence="1">Uncharacterized protein</fullName>
    </submittedName>
</protein>
<comment type="caution">
    <text evidence="1">The sequence shown here is derived from an EMBL/GenBank/DDBJ whole genome shotgun (WGS) entry which is preliminary data.</text>
</comment>
<proteinExistence type="predicted"/>
<dbReference type="EMBL" id="CM042016">
    <property type="protein sequence ID" value="KAI3700781.1"/>
    <property type="molecule type" value="Genomic_DNA"/>
</dbReference>
<reference evidence="2" key="1">
    <citation type="journal article" date="2022" name="Mol. Ecol. Resour.">
        <title>The genomes of chicory, endive, great burdock and yacon provide insights into Asteraceae palaeo-polyploidization history and plant inulin production.</title>
        <authorList>
            <person name="Fan W."/>
            <person name="Wang S."/>
            <person name="Wang H."/>
            <person name="Wang A."/>
            <person name="Jiang F."/>
            <person name="Liu H."/>
            <person name="Zhao H."/>
            <person name="Xu D."/>
            <person name="Zhang Y."/>
        </authorList>
    </citation>
    <scope>NUCLEOTIDE SEQUENCE [LARGE SCALE GENOMIC DNA]</scope>
    <source>
        <strain evidence="2">cv. Punajuju</strain>
    </source>
</reference>